<evidence type="ECO:0000256" key="7">
    <source>
        <dbReference type="ARBA" id="ARBA00035120"/>
    </source>
</evidence>
<organism evidence="11 12">
    <name type="scientific">Mycolicibacter acidiphilus</name>
    <dbReference type="NCBI Taxonomy" id="2835306"/>
    <lineage>
        <taxon>Bacteria</taxon>
        <taxon>Bacillati</taxon>
        <taxon>Actinomycetota</taxon>
        <taxon>Actinomycetes</taxon>
        <taxon>Mycobacteriales</taxon>
        <taxon>Mycobacteriaceae</taxon>
        <taxon>Mycolicibacter</taxon>
    </lineage>
</organism>
<comment type="activity regulation">
    <text evidence="10">Na(+) is not transported, but it plays an essential structural role and its presence is essential for fluoride channel function.</text>
</comment>
<feature type="binding site" evidence="10">
    <location>
        <position position="103"/>
    </location>
    <ligand>
        <name>Na(+)</name>
        <dbReference type="ChEBI" id="CHEBI:29101"/>
        <note>structural</note>
    </ligand>
</feature>
<feature type="transmembrane region" description="Helical" evidence="10">
    <location>
        <begin position="58"/>
        <end position="80"/>
    </location>
</feature>
<keyword evidence="3 10" id="KW-0812">Transmembrane</keyword>
<evidence type="ECO:0000256" key="6">
    <source>
        <dbReference type="ARBA" id="ARBA00023303"/>
    </source>
</evidence>
<dbReference type="HAMAP" id="MF_00454">
    <property type="entry name" value="FluC"/>
    <property type="match status" value="1"/>
</dbReference>
<keyword evidence="10" id="KW-0479">Metal-binding</keyword>
<dbReference type="EMBL" id="JAHCLR010000010">
    <property type="protein sequence ID" value="MBS9533436.1"/>
    <property type="molecule type" value="Genomic_DNA"/>
</dbReference>
<comment type="subcellular location">
    <subcellularLocation>
        <location evidence="1 10">Cell membrane</location>
        <topology evidence="1 10">Multi-pass membrane protein</topology>
    </subcellularLocation>
</comment>
<keyword evidence="6 10" id="KW-0407">Ion channel</keyword>
<keyword evidence="2 10" id="KW-1003">Cell membrane</keyword>
<comment type="similarity">
    <text evidence="7 10">Belongs to the fluoride channel Fluc/FEX (TC 1.A.43) family.</text>
</comment>
<feature type="transmembrane region" description="Helical" evidence="10">
    <location>
        <begin position="92"/>
        <end position="110"/>
    </location>
</feature>
<keyword evidence="10" id="KW-0406">Ion transport</keyword>
<dbReference type="PANTHER" id="PTHR28259:SF1">
    <property type="entry name" value="FLUORIDE EXPORT PROTEIN 1-RELATED"/>
    <property type="match status" value="1"/>
</dbReference>
<comment type="function">
    <text evidence="9 10">Fluoride-specific ion channel. Important for reducing fluoride concentration in the cell, thus reducing its toxicity.</text>
</comment>
<keyword evidence="10" id="KW-0813">Transport</keyword>
<gene>
    <name evidence="10" type="primary">fluC</name>
    <name evidence="10" type="synonym">crcB</name>
    <name evidence="11" type="ORF">KIH27_07505</name>
</gene>
<proteinExistence type="inferred from homology"/>
<keyword evidence="4 10" id="KW-1133">Transmembrane helix</keyword>
<reference evidence="11 12" key="1">
    <citation type="submission" date="2021-05" db="EMBL/GenBank/DDBJ databases">
        <title>Mycobacterium acidophilum sp. nov., an extremely acid-tolerant member of the genus Mycobacterium.</title>
        <authorList>
            <person name="Xia J."/>
        </authorList>
    </citation>
    <scope>NUCLEOTIDE SEQUENCE [LARGE SCALE GENOMIC DNA]</scope>
    <source>
        <strain evidence="11 12">M1</strain>
    </source>
</reference>
<dbReference type="PANTHER" id="PTHR28259">
    <property type="entry name" value="FLUORIDE EXPORT PROTEIN 1-RELATED"/>
    <property type="match status" value="1"/>
</dbReference>
<dbReference type="RefSeq" id="WP_214092320.1">
    <property type="nucleotide sequence ID" value="NZ_JAHCLR010000010.1"/>
</dbReference>
<evidence type="ECO:0000256" key="5">
    <source>
        <dbReference type="ARBA" id="ARBA00023136"/>
    </source>
</evidence>
<evidence type="ECO:0000256" key="8">
    <source>
        <dbReference type="ARBA" id="ARBA00035585"/>
    </source>
</evidence>
<sequence length="155" mass="16620">MPDSDVATGTDPFVRRRPRSRVWRERLPTVAAVSVGGGIGAAARYGVQLRWPAPAGTFPWSTLTINVTGCALMGLLMVAITELWVGHRLLRPLLGTGILGGYTTFSTFAGEVDTLTDTGHPILGLLYLVTTPIVALLATWTAAALARRLLIRRTP</sequence>
<evidence type="ECO:0000313" key="11">
    <source>
        <dbReference type="EMBL" id="MBS9533436.1"/>
    </source>
</evidence>
<protein>
    <recommendedName>
        <fullName evidence="10">Fluoride-specific ion channel FluC</fullName>
    </recommendedName>
</protein>
<evidence type="ECO:0000256" key="9">
    <source>
        <dbReference type="ARBA" id="ARBA00049940"/>
    </source>
</evidence>
<evidence type="ECO:0000256" key="10">
    <source>
        <dbReference type="HAMAP-Rule" id="MF_00454"/>
    </source>
</evidence>
<comment type="caution">
    <text evidence="11">The sequence shown here is derived from an EMBL/GenBank/DDBJ whole genome shotgun (WGS) entry which is preliminary data.</text>
</comment>
<name>A0ABS5RIY8_9MYCO</name>
<evidence type="ECO:0000313" key="12">
    <source>
        <dbReference type="Proteomes" id="UP001519535"/>
    </source>
</evidence>
<evidence type="ECO:0000256" key="3">
    <source>
        <dbReference type="ARBA" id="ARBA00022692"/>
    </source>
</evidence>
<feature type="transmembrane region" description="Helical" evidence="10">
    <location>
        <begin position="122"/>
        <end position="146"/>
    </location>
</feature>
<dbReference type="Proteomes" id="UP001519535">
    <property type="component" value="Unassembled WGS sequence"/>
</dbReference>
<keyword evidence="12" id="KW-1185">Reference proteome</keyword>
<evidence type="ECO:0000256" key="1">
    <source>
        <dbReference type="ARBA" id="ARBA00004651"/>
    </source>
</evidence>
<accession>A0ABS5RIY8</accession>
<comment type="catalytic activity">
    <reaction evidence="8">
        <text>fluoride(in) = fluoride(out)</text>
        <dbReference type="Rhea" id="RHEA:76159"/>
        <dbReference type="ChEBI" id="CHEBI:17051"/>
    </reaction>
    <physiologicalReaction direction="left-to-right" evidence="8">
        <dbReference type="Rhea" id="RHEA:76160"/>
    </physiologicalReaction>
</comment>
<feature type="binding site" evidence="10">
    <location>
        <position position="100"/>
    </location>
    <ligand>
        <name>Na(+)</name>
        <dbReference type="ChEBI" id="CHEBI:29101"/>
        <note>structural</note>
    </ligand>
</feature>
<feature type="transmembrane region" description="Helical" evidence="10">
    <location>
        <begin position="27"/>
        <end position="46"/>
    </location>
</feature>
<keyword evidence="5 10" id="KW-0472">Membrane</keyword>
<evidence type="ECO:0000256" key="2">
    <source>
        <dbReference type="ARBA" id="ARBA00022475"/>
    </source>
</evidence>
<dbReference type="Pfam" id="PF02537">
    <property type="entry name" value="CRCB"/>
    <property type="match status" value="1"/>
</dbReference>
<keyword evidence="10" id="KW-0915">Sodium</keyword>
<dbReference type="InterPro" id="IPR003691">
    <property type="entry name" value="FluC"/>
</dbReference>
<evidence type="ECO:0000256" key="4">
    <source>
        <dbReference type="ARBA" id="ARBA00022989"/>
    </source>
</evidence>